<comment type="caution">
    <text evidence="2">The sequence shown here is derived from an EMBL/GenBank/DDBJ whole genome shotgun (WGS) entry which is preliminary data.</text>
</comment>
<evidence type="ECO:0000313" key="3">
    <source>
        <dbReference type="Proteomes" id="UP000092993"/>
    </source>
</evidence>
<keyword evidence="3" id="KW-1185">Reference proteome</keyword>
<dbReference type="EMBL" id="LUGG01000002">
    <property type="protein sequence ID" value="OBZ77435.1"/>
    <property type="molecule type" value="Genomic_DNA"/>
</dbReference>
<name>A0A1C7MKQ6_GRIFR</name>
<reference evidence="2 3" key="1">
    <citation type="submission" date="2016-03" db="EMBL/GenBank/DDBJ databases">
        <title>Whole genome sequencing of Grifola frondosa 9006-11.</title>
        <authorList>
            <person name="Min B."/>
            <person name="Park H."/>
            <person name="Kim J.-G."/>
            <person name="Cho H."/>
            <person name="Oh Y.-L."/>
            <person name="Kong W.-S."/>
            <person name="Choi I.-G."/>
        </authorList>
    </citation>
    <scope>NUCLEOTIDE SEQUENCE [LARGE SCALE GENOMIC DNA]</scope>
    <source>
        <strain evidence="2 3">9006-11</strain>
    </source>
</reference>
<feature type="region of interest" description="Disordered" evidence="1">
    <location>
        <begin position="367"/>
        <end position="388"/>
    </location>
</feature>
<proteinExistence type="predicted"/>
<organism evidence="2 3">
    <name type="scientific">Grifola frondosa</name>
    <name type="common">Maitake</name>
    <name type="synonym">Polyporus frondosus</name>
    <dbReference type="NCBI Taxonomy" id="5627"/>
    <lineage>
        <taxon>Eukaryota</taxon>
        <taxon>Fungi</taxon>
        <taxon>Dikarya</taxon>
        <taxon>Basidiomycota</taxon>
        <taxon>Agaricomycotina</taxon>
        <taxon>Agaricomycetes</taxon>
        <taxon>Polyporales</taxon>
        <taxon>Grifolaceae</taxon>
        <taxon>Grifola</taxon>
    </lineage>
</organism>
<evidence type="ECO:0000256" key="1">
    <source>
        <dbReference type="SAM" id="MobiDB-lite"/>
    </source>
</evidence>
<accession>A0A1C7MKQ6</accession>
<dbReference type="AlphaFoldDB" id="A0A1C7MKQ6"/>
<gene>
    <name evidence="2" type="ORF">A0H81_02352</name>
</gene>
<evidence type="ECO:0000313" key="2">
    <source>
        <dbReference type="EMBL" id="OBZ77435.1"/>
    </source>
</evidence>
<protein>
    <submittedName>
        <fullName evidence="2">Uncharacterized protein</fullName>
    </submittedName>
</protein>
<sequence length="388" mass="42502">MYSPNNGPQTLYYVPFLGDEASEDGLQRPIEDEVQRSDLNAVYPYVNADPTAQFGIAPTPMDNFPHGSIANAQHSFPFHSPRTMTSCVYDLNHSEPCQGFALELPLDIQTYLLELCTGSITPNRVPISIYEQLREFCNHAIIHLSSSVQGDDIPRIQPGAGPSMIRRDIDDFASAYPVPHIGANSTTSFSPSGVVGGPNPLQSAHYVSAPSPSSSTGMDTSIIGGAEIGPSVESTSPGSTRASIIRQVRWSSFEPGTSSRTLLCPLSNCCYGRDCSLRTTSITVYTRCSTLSSTVSSIPLSFRSRRFIHGFSLHAHTPHCYQYSSCLNLRQFPLDHLNDCQQFFPLRRVDNTENLARLRLSAIDTPCPKLPKKKPPPSPTPFLFSEAI</sequence>
<dbReference type="Proteomes" id="UP000092993">
    <property type="component" value="Unassembled WGS sequence"/>
</dbReference>